<dbReference type="GO" id="GO:0016787">
    <property type="term" value="F:hydrolase activity"/>
    <property type="evidence" value="ECO:0007669"/>
    <property type="project" value="UniProtKB-KW"/>
</dbReference>
<evidence type="ECO:0000256" key="1">
    <source>
        <dbReference type="ARBA" id="ARBA00022801"/>
    </source>
</evidence>
<sequence>VGISPHAPYTVSGQLYQEVSRRADEYDFPVALHLTESADEYQLIRHGGGRLARGLMALAGWSCLSWQPSGVSPVKYLEQWGILGKRVLAAHCIYVDDSDLEILHKYDVAIAHCPRSNAQLGNGIAPLTEFHQRGLRVGLGTDSLASNYSLDMFDDENNNLNHNGFPFLFSERSRFLGFRFGHYPSTPFIPNLQKFLSIHYPVELWSTSAEPGLLFLQFHPRQSLSTALFPSQSGHLS</sequence>
<dbReference type="InterPro" id="IPR006680">
    <property type="entry name" value="Amidohydro-rel"/>
</dbReference>
<organism evidence="3 4">
    <name type="scientific">Candidatus Hakubella thermalkaliphila</name>
    <dbReference type="NCBI Taxonomy" id="2754717"/>
    <lineage>
        <taxon>Bacteria</taxon>
        <taxon>Bacillati</taxon>
        <taxon>Actinomycetota</taxon>
        <taxon>Actinomycetota incertae sedis</taxon>
        <taxon>Candidatus Hakubellales</taxon>
        <taxon>Candidatus Hakubellaceae</taxon>
        <taxon>Candidatus Hakubella</taxon>
    </lineage>
</organism>
<evidence type="ECO:0000259" key="2">
    <source>
        <dbReference type="Pfam" id="PF01979"/>
    </source>
</evidence>
<dbReference type="SUPFAM" id="SSF51556">
    <property type="entry name" value="Metallo-dependent hydrolases"/>
    <property type="match status" value="1"/>
</dbReference>
<name>A0A6V8NK98_9ACTN</name>
<proteinExistence type="predicted"/>
<reference evidence="3 4" key="1">
    <citation type="journal article" date="2020" name="Front. Microbiol.">
        <title>Single-cell genomics of novel Actinobacteria with the Wood-Ljungdahl pathway discovered in a serpentinizing system.</title>
        <authorList>
            <person name="Merino N."/>
            <person name="Kawai M."/>
            <person name="Boyd E.S."/>
            <person name="Colman D.R."/>
            <person name="McGlynn S.E."/>
            <person name="Nealson K.H."/>
            <person name="Kurokawa K."/>
            <person name="Hongoh Y."/>
        </authorList>
    </citation>
    <scope>NUCLEOTIDE SEQUENCE [LARGE SCALE GENOMIC DNA]</scope>
    <source>
        <strain evidence="3 4">S03</strain>
    </source>
</reference>
<accession>A0A6V8NK98</accession>
<dbReference type="Gene3D" id="3.20.20.140">
    <property type="entry name" value="Metal-dependent hydrolases"/>
    <property type="match status" value="1"/>
</dbReference>
<protein>
    <submittedName>
        <fullName evidence="3">5-methylthioadenosine/S-adenosylhomocysteine deaminase</fullName>
    </submittedName>
</protein>
<comment type="caution">
    <text evidence="3">The sequence shown here is derived from an EMBL/GenBank/DDBJ whole genome shotgun (WGS) entry which is preliminary data.</text>
</comment>
<keyword evidence="1" id="KW-0378">Hydrolase</keyword>
<dbReference type="InterPro" id="IPR032466">
    <property type="entry name" value="Metal_Hydrolase"/>
</dbReference>
<dbReference type="EMBL" id="BLRU01000485">
    <property type="protein sequence ID" value="GFP20517.1"/>
    <property type="molecule type" value="Genomic_DNA"/>
</dbReference>
<feature type="non-terminal residue" evidence="3">
    <location>
        <position position="1"/>
    </location>
</feature>
<dbReference type="AlphaFoldDB" id="A0A6V8NK98"/>
<dbReference type="PANTHER" id="PTHR43794">
    <property type="entry name" value="AMINOHYDROLASE SSNA-RELATED"/>
    <property type="match status" value="1"/>
</dbReference>
<evidence type="ECO:0000313" key="4">
    <source>
        <dbReference type="Proteomes" id="UP000574717"/>
    </source>
</evidence>
<feature type="domain" description="Amidohydrolase-related" evidence="2">
    <location>
        <begin position="1"/>
        <end position="159"/>
    </location>
</feature>
<dbReference type="InterPro" id="IPR050287">
    <property type="entry name" value="MTA/SAH_deaminase"/>
</dbReference>
<dbReference type="Proteomes" id="UP000574717">
    <property type="component" value="Unassembled WGS sequence"/>
</dbReference>
<dbReference type="Pfam" id="PF01979">
    <property type="entry name" value="Amidohydro_1"/>
    <property type="match status" value="1"/>
</dbReference>
<gene>
    <name evidence="3" type="ORF">HKBW3S03_02020</name>
</gene>
<dbReference type="PANTHER" id="PTHR43794:SF11">
    <property type="entry name" value="AMIDOHYDROLASE-RELATED DOMAIN-CONTAINING PROTEIN"/>
    <property type="match status" value="1"/>
</dbReference>
<evidence type="ECO:0000313" key="3">
    <source>
        <dbReference type="EMBL" id="GFP20517.1"/>
    </source>
</evidence>